<dbReference type="GO" id="GO:0051213">
    <property type="term" value="F:dioxygenase activity"/>
    <property type="evidence" value="ECO:0007669"/>
    <property type="project" value="UniProtKB-KW"/>
</dbReference>
<dbReference type="InterPro" id="IPR004360">
    <property type="entry name" value="Glyas_Fos-R_dOase_dom"/>
</dbReference>
<dbReference type="RefSeq" id="WP_107139979.1">
    <property type="nucleotide sequence ID" value="NZ_CP028324.1"/>
</dbReference>
<dbReference type="KEGG" id="masz:C9I28_02035"/>
<evidence type="ECO:0000313" key="2">
    <source>
        <dbReference type="EMBL" id="AVR94629.1"/>
    </source>
</evidence>
<sequence length="129" mass="14230">MIHHLGIVVSDFVRSKALYDACLAPLGIHRTETDMDWAIYAPDNGHPFLWLGSEVPTYWSAGKQAGNAPIHLAFCAPDRAAVDAFYRAAMELGAEDHGPPGIRVSYANFYSAYILDYDGNNIEATLRED</sequence>
<protein>
    <submittedName>
        <fullName evidence="2">Glyoxalase/bleomycin resistance/extradiol dioxygenase family protein</fullName>
    </submittedName>
</protein>
<name>A0A2R4C4V2_9BURK</name>
<dbReference type="CDD" id="cd07262">
    <property type="entry name" value="VOC_like"/>
    <property type="match status" value="1"/>
</dbReference>
<dbReference type="Pfam" id="PF00903">
    <property type="entry name" value="Glyoxalase"/>
    <property type="match status" value="1"/>
</dbReference>
<organism evidence="2 3">
    <name type="scientific">Pseudoduganella armeniaca</name>
    <dbReference type="NCBI Taxonomy" id="2072590"/>
    <lineage>
        <taxon>Bacteria</taxon>
        <taxon>Pseudomonadati</taxon>
        <taxon>Pseudomonadota</taxon>
        <taxon>Betaproteobacteria</taxon>
        <taxon>Burkholderiales</taxon>
        <taxon>Oxalobacteraceae</taxon>
        <taxon>Telluria group</taxon>
        <taxon>Pseudoduganella</taxon>
    </lineage>
</organism>
<dbReference type="PANTHER" id="PTHR35006">
    <property type="entry name" value="GLYOXALASE FAMILY PROTEIN (AFU_ORTHOLOGUE AFUA_5G14830)"/>
    <property type="match status" value="1"/>
</dbReference>
<dbReference type="SUPFAM" id="SSF54593">
    <property type="entry name" value="Glyoxalase/Bleomycin resistance protein/Dihydroxybiphenyl dioxygenase"/>
    <property type="match status" value="1"/>
</dbReference>
<proteinExistence type="predicted"/>
<evidence type="ECO:0000313" key="3">
    <source>
        <dbReference type="Proteomes" id="UP000240505"/>
    </source>
</evidence>
<dbReference type="InterPro" id="IPR029068">
    <property type="entry name" value="Glyas_Bleomycin-R_OHBP_Dase"/>
</dbReference>
<keyword evidence="2" id="KW-0560">Oxidoreductase</keyword>
<dbReference type="OrthoDB" id="9800438at2"/>
<accession>A0A2R4C4V2</accession>
<dbReference type="Gene3D" id="3.10.180.10">
    <property type="entry name" value="2,3-Dihydroxybiphenyl 1,2-Dioxygenase, domain 1"/>
    <property type="match status" value="1"/>
</dbReference>
<dbReference type="EMBL" id="CP028324">
    <property type="protein sequence ID" value="AVR94629.1"/>
    <property type="molecule type" value="Genomic_DNA"/>
</dbReference>
<feature type="domain" description="VOC" evidence="1">
    <location>
        <begin position="1"/>
        <end position="127"/>
    </location>
</feature>
<gene>
    <name evidence="2" type="ORF">C9I28_02035</name>
</gene>
<dbReference type="Proteomes" id="UP000240505">
    <property type="component" value="Chromosome"/>
</dbReference>
<keyword evidence="2" id="KW-0223">Dioxygenase</keyword>
<evidence type="ECO:0000259" key="1">
    <source>
        <dbReference type="PROSITE" id="PS51819"/>
    </source>
</evidence>
<keyword evidence="3" id="KW-1185">Reference proteome</keyword>
<dbReference type="AlphaFoldDB" id="A0A2R4C4V2"/>
<dbReference type="PANTHER" id="PTHR35006:SF2">
    <property type="entry name" value="GLYOXALASE FAMILY PROTEIN (AFU_ORTHOLOGUE AFUA_5G14830)"/>
    <property type="match status" value="1"/>
</dbReference>
<dbReference type="PROSITE" id="PS51819">
    <property type="entry name" value="VOC"/>
    <property type="match status" value="1"/>
</dbReference>
<reference evidence="2 3" key="1">
    <citation type="submission" date="2018-03" db="EMBL/GenBank/DDBJ databases">
        <title>Massilia armeniaca sp. nov., isolated from desert soil.</title>
        <authorList>
            <person name="Huang H."/>
            <person name="Ren M."/>
        </authorList>
    </citation>
    <scope>NUCLEOTIDE SEQUENCE [LARGE SCALE GENOMIC DNA]</scope>
    <source>
        <strain evidence="2 3">ZMN-3</strain>
    </source>
</reference>
<dbReference type="InterPro" id="IPR037523">
    <property type="entry name" value="VOC_core"/>
</dbReference>